<evidence type="ECO:0000313" key="1">
    <source>
        <dbReference type="EMBL" id="AKJ70388.2"/>
    </source>
</evidence>
<dbReference type="InterPro" id="IPR019546">
    <property type="entry name" value="TAT_signal_bac_arc"/>
</dbReference>
<name>A0A0G3ETN9_9BURK</name>
<proteinExistence type="predicted"/>
<organism evidence="1 2">
    <name type="scientific">Pandoraea thiooxydans</name>
    <dbReference type="NCBI Taxonomy" id="445709"/>
    <lineage>
        <taxon>Bacteria</taxon>
        <taxon>Pseudomonadati</taxon>
        <taxon>Pseudomonadota</taxon>
        <taxon>Betaproteobacteria</taxon>
        <taxon>Burkholderiales</taxon>
        <taxon>Burkholderiaceae</taxon>
        <taxon>Pandoraea</taxon>
    </lineage>
</organism>
<dbReference type="OrthoDB" id="4929908at2"/>
<dbReference type="PROSITE" id="PS51318">
    <property type="entry name" value="TAT"/>
    <property type="match status" value="1"/>
</dbReference>
<accession>A0A0G3ETN9</accession>
<gene>
    <name evidence="1" type="ORF">ABW99_05505</name>
</gene>
<evidence type="ECO:0000313" key="2">
    <source>
        <dbReference type="Proteomes" id="UP000036700"/>
    </source>
</evidence>
<keyword evidence="2" id="KW-1185">Reference proteome</keyword>
<dbReference type="STRING" id="445709.ABW99_05505"/>
<dbReference type="EMBL" id="CP011568">
    <property type="protein sequence ID" value="AKJ70388.2"/>
    <property type="molecule type" value="Genomic_DNA"/>
</dbReference>
<dbReference type="KEGG" id="ptx:ABW99_05505"/>
<dbReference type="NCBIfam" id="TIGR01409">
    <property type="entry name" value="TAT_signal_seq"/>
    <property type="match status" value="1"/>
</dbReference>
<dbReference type="Proteomes" id="UP000036700">
    <property type="component" value="Chromosome"/>
</dbReference>
<protein>
    <submittedName>
        <fullName evidence="1">Tat (Twin-arginine translocation) pathway signal sequence</fullName>
    </submittedName>
</protein>
<dbReference type="AlphaFoldDB" id="A0A0G3ETN9"/>
<reference evidence="2" key="1">
    <citation type="submission" date="2015-06" db="EMBL/GenBank/DDBJ databases">
        <authorList>
            <person name="Lim Y.L."/>
            <person name="Ee R."/>
            <person name="Yong D."/>
            <person name="How K.Y."/>
            <person name="Yin W.F."/>
            <person name="Chan K.G."/>
        </authorList>
    </citation>
    <scope>NUCLEOTIDE SEQUENCE [LARGE SCALE GENOMIC DNA]</scope>
    <source>
        <strain evidence="2">DSM 25325</strain>
    </source>
</reference>
<dbReference type="InterPro" id="IPR006311">
    <property type="entry name" value="TAT_signal"/>
</dbReference>
<dbReference type="RefSeq" id="WP_052892607.1">
    <property type="nucleotide sequence ID" value="NZ_CP011568.3"/>
</dbReference>
<sequence>MKRAVIPIQADDCRGPVESIAAIRLTRRSLLKGAGILTGTLAVSSTLAMVAPSRVWALEMSTFDAHQGAVILAFTRHLYPHKGLEDAVYALVVKALDQKAKADPANRKTLLAGVKRLDSIAGTNWLKRSASLQAVDVASMEGDPFFELVRSTAVVSLYSNTMAYAHFGYGGEEGDGGYLHKGFNDLAWLPNPPAKDSGPIPQDS</sequence>